<protein>
    <recommendedName>
        <fullName evidence="3">DUF3223 domain-containing protein</fullName>
    </recommendedName>
</protein>
<name>A0A840UWY8_9BACT</name>
<gene>
    <name evidence="1" type="ORF">HNR46_000895</name>
</gene>
<dbReference type="PANTHER" id="PTHR33415">
    <property type="entry name" value="PROTEIN EMBRYO DEFECTIVE 514"/>
    <property type="match status" value="1"/>
</dbReference>
<dbReference type="RefSeq" id="WP_184016159.1">
    <property type="nucleotide sequence ID" value="NZ_JACHFD010000003.1"/>
</dbReference>
<dbReference type="Pfam" id="PF11523">
    <property type="entry name" value="DUF3223"/>
    <property type="match status" value="1"/>
</dbReference>
<keyword evidence="2" id="KW-1185">Reference proteome</keyword>
<evidence type="ECO:0000313" key="2">
    <source>
        <dbReference type="Proteomes" id="UP000557717"/>
    </source>
</evidence>
<dbReference type="EMBL" id="JACHFD010000003">
    <property type="protein sequence ID" value="MBB5350667.1"/>
    <property type="molecule type" value="Genomic_DNA"/>
</dbReference>
<dbReference type="InterPro" id="IPR044673">
    <property type="entry name" value="DCL-like"/>
</dbReference>
<dbReference type="AlphaFoldDB" id="A0A840UWY8"/>
<evidence type="ECO:0000313" key="1">
    <source>
        <dbReference type="EMBL" id="MBB5350667.1"/>
    </source>
</evidence>
<sequence length="97" mass="10828">MPAKPISFGNFHFDKKGDAFAFLQGILHKYNVGDRVSSDDAEVLLAALAHHPEAEEKIGCGITYFSVRSADFGTKCFWVNRTDKTTEKFSFKSCIYG</sequence>
<dbReference type="PANTHER" id="PTHR33415:SF12">
    <property type="entry name" value="PROTEIN EMBRYO DEFECTIVE 514"/>
    <property type="match status" value="1"/>
</dbReference>
<accession>A0A840UWY8</accession>
<dbReference type="Gene3D" id="3.10.450.40">
    <property type="match status" value="1"/>
</dbReference>
<proteinExistence type="predicted"/>
<dbReference type="Proteomes" id="UP000557717">
    <property type="component" value="Unassembled WGS sequence"/>
</dbReference>
<organism evidence="1 2">
    <name type="scientific">Haloferula luteola</name>
    <dbReference type="NCBI Taxonomy" id="595692"/>
    <lineage>
        <taxon>Bacteria</taxon>
        <taxon>Pseudomonadati</taxon>
        <taxon>Verrucomicrobiota</taxon>
        <taxon>Verrucomicrobiia</taxon>
        <taxon>Verrucomicrobiales</taxon>
        <taxon>Verrucomicrobiaceae</taxon>
        <taxon>Haloferula</taxon>
    </lineage>
</organism>
<reference evidence="1 2" key="1">
    <citation type="submission" date="2020-08" db="EMBL/GenBank/DDBJ databases">
        <title>Genomic Encyclopedia of Type Strains, Phase IV (KMG-IV): sequencing the most valuable type-strain genomes for metagenomic binning, comparative biology and taxonomic classification.</title>
        <authorList>
            <person name="Goeker M."/>
        </authorList>
    </citation>
    <scope>NUCLEOTIDE SEQUENCE [LARGE SCALE GENOMIC DNA]</scope>
    <source>
        <strain evidence="1 2">YC6886</strain>
    </source>
</reference>
<evidence type="ECO:0008006" key="3">
    <source>
        <dbReference type="Google" id="ProtNLM"/>
    </source>
</evidence>
<comment type="caution">
    <text evidence="1">The sequence shown here is derived from an EMBL/GenBank/DDBJ whole genome shotgun (WGS) entry which is preliminary data.</text>
</comment>